<dbReference type="Pfam" id="PF00953">
    <property type="entry name" value="Glycos_transf_4"/>
    <property type="match status" value="1"/>
</dbReference>
<feature type="transmembrane region" description="Helical" evidence="8">
    <location>
        <begin position="210"/>
        <end position="228"/>
    </location>
</feature>
<feature type="transmembrane region" description="Helical" evidence="8">
    <location>
        <begin position="181"/>
        <end position="198"/>
    </location>
</feature>
<reference evidence="10 12" key="2">
    <citation type="submission" date="2018-06" db="EMBL/GenBank/DDBJ databases">
        <authorList>
            <consortium name="Pathogen Informatics"/>
            <person name="Doyle S."/>
        </authorList>
    </citation>
    <scope>NUCLEOTIDE SEQUENCE [LARGE SCALE GENOMIC DNA]</scope>
    <source>
        <strain evidence="10 12">NCTC12239</strain>
    </source>
</reference>
<dbReference type="Proteomes" id="UP000054985">
    <property type="component" value="Unassembled WGS sequence"/>
</dbReference>
<keyword evidence="3 10" id="KW-0808">Transferase</keyword>
<evidence type="ECO:0000256" key="4">
    <source>
        <dbReference type="ARBA" id="ARBA00022692"/>
    </source>
</evidence>
<dbReference type="GO" id="GO:0071555">
    <property type="term" value="P:cell wall organization"/>
    <property type="evidence" value="ECO:0007669"/>
    <property type="project" value="TreeGrafter"/>
</dbReference>
<dbReference type="EC" id="2.7.8.33" evidence="10"/>
<feature type="transmembrane region" description="Helical" evidence="8">
    <location>
        <begin position="6"/>
        <end position="24"/>
    </location>
</feature>
<dbReference type="STRING" id="39962.Lmor_2840"/>
<keyword evidence="2" id="KW-1003">Cell membrane</keyword>
<evidence type="ECO:0000256" key="6">
    <source>
        <dbReference type="ARBA" id="ARBA00023136"/>
    </source>
</evidence>
<keyword evidence="7" id="KW-0460">Magnesium</keyword>
<dbReference type="GO" id="GO:0009103">
    <property type="term" value="P:lipopolysaccharide biosynthetic process"/>
    <property type="evidence" value="ECO:0007669"/>
    <property type="project" value="TreeGrafter"/>
</dbReference>
<gene>
    <name evidence="10" type="primary">rfe</name>
    <name evidence="9" type="synonym">wecA</name>
    <name evidence="9" type="ORF">Lmor_2840</name>
    <name evidence="10" type="ORF">NCTC12239_02388</name>
</gene>
<feature type="transmembrane region" description="Helical" evidence="8">
    <location>
        <begin position="99"/>
        <end position="116"/>
    </location>
</feature>
<organism evidence="10 12">
    <name type="scientific">Legionella moravica</name>
    <dbReference type="NCBI Taxonomy" id="39962"/>
    <lineage>
        <taxon>Bacteria</taxon>
        <taxon>Pseudomonadati</taxon>
        <taxon>Pseudomonadota</taxon>
        <taxon>Gammaproteobacteria</taxon>
        <taxon>Legionellales</taxon>
        <taxon>Legionellaceae</taxon>
        <taxon>Legionella</taxon>
    </lineage>
</organism>
<evidence type="ECO:0000313" key="12">
    <source>
        <dbReference type="Proteomes" id="UP000254040"/>
    </source>
</evidence>
<dbReference type="GO" id="GO:0046872">
    <property type="term" value="F:metal ion binding"/>
    <property type="evidence" value="ECO:0007669"/>
    <property type="project" value="UniProtKB-KW"/>
</dbReference>
<keyword evidence="7" id="KW-0479">Metal-binding</keyword>
<keyword evidence="5 8" id="KW-1133">Transmembrane helix</keyword>
<evidence type="ECO:0000256" key="7">
    <source>
        <dbReference type="PIRSR" id="PIRSR600715-1"/>
    </source>
</evidence>
<evidence type="ECO:0000256" key="3">
    <source>
        <dbReference type="ARBA" id="ARBA00022679"/>
    </source>
</evidence>
<dbReference type="GO" id="GO:0005886">
    <property type="term" value="C:plasma membrane"/>
    <property type="evidence" value="ECO:0007669"/>
    <property type="project" value="UniProtKB-SubCell"/>
</dbReference>
<evidence type="ECO:0000256" key="1">
    <source>
        <dbReference type="ARBA" id="ARBA00004651"/>
    </source>
</evidence>
<evidence type="ECO:0000256" key="2">
    <source>
        <dbReference type="ARBA" id="ARBA00022475"/>
    </source>
</evidence>
<feature type="binding site" evidence="7">
    <location>
        <position position="209"/>
    </location>
    <ligand>
        <name>Mg(2+)</name>
        <dbReference type="ChEBI" id="CHEBI:18420"/>
    </ligand>
</feature>
<sequence length="334" mass="37988">MNTILSLILVMVSAILTKLFFMFAKNTRLIDKPNERNLHAKPTVRGGGVIFIGLSLISWFIISYNSEALVHEQIIFLGSVLIIATISFFDDIFSLSVKLRFLIQCLIALTISLVIQPEKLDFILFSISSVYFIVPFIFISVIGAINHFNFMDGLDGFCASQAIFLLITYGLFFFLQGASLYQEFCMILTLCLFGFLVFNFPPAKIFMGDIGSASLGLITFCLALIAQEQYNVPIVYWFMLNLIFLFDSITTLIRRMIRKEHWIAPHKKHAYQRLKQSGVNSRIILLGQILINLFFGVLVLLTKNQLLNLLVALILELGCLAFIYRSIENKFPMK</sequence>
<evidence type="ECO:0000313" key="9">
    <source>
        <dbReference type="EMBL" id="KTD30733.1"/>
    </source>
</evidence>
<feature type="binding site" evidence="7">
    <location>
        <position position="149"/>
    </location>
    <ligand>
        <name>Mg(2+)</name>
        <dbReference type="ChEBI" id="CHEBI:18420"/>
    </ligand>
</feature>
<dbReference type="GO" id="GO:0044038">
    <property type="term" value="P:cell wall macromolecule biosynthetic process"/>
    <property type="evidence" value="ECO:0007669"/>
    <property type="project" value="TreeGrafter"/>
</dbReference>
<evidence type="ECO:0000256" key="5">
    <source>
        <dbReference type="ARBA" id="ARBA00022989"/>
    </source>
</evidence>
<dbReference type="EMBL" id="UGOG01000001">
    <property type="protein sequence ID" value="STX63443.1"/>
    <property type="molecule type" value="Genomic_DNA"/>
</dbReference>
<dbReference type="RefSeq" id="WP_028385065.1">
    <property type="nucleotide sequence ID" value="NZ_CAAAJG010000008.1"/>
</dbReference>
<feature type="transmembrane region" description="Helical" evidence="8">
    <location>
        <begin position="283"/>
        <end position="301"/>
    </location>
</feature>
<protein>
    <submittedName>
        <fullName evidence="9">Alpha-N-acetylglucosaminyltransferase</fullName>
    </submittedName>
    <submittedName>
        <fullName evidence="10">UDP-N-acetylmuramyl pentapeptide phosphotransferase/UDP-N- acetylglucosamine-1-phosphate transferase</fullName>
        <ecNumber evidence="10">2.7.8.33</ecNumber>
    </submittedName>
</protein>
<evidence type="ECO:0000313" key="11">
    <source>
        <dbReference type="Proteomes" id="UP000054985"/>
    </source>
</evidence>
<dbReference type="OrthoDB" id="9783652at2"/>
<accession>A0A378JXR7</accession>
<feature type="transmembrane region" description="Helical" evidence="8">
    <location>
        <begin position="307"/>
        <end position="324"/>
    </location>
</feature>
<comment type="subcellular location">
    <subcellularLocation>
        <location evidence="1">Cell membrane</location>
        <topology evidence="1">Multi-pass membrane protein</topology>
    </subcellularLocation>
</comment>
<dbReference type="GO" id="GO:0036380">
    <property type="term" value="F:UDP-N-acetylglucosamine-undecaprenyl-phosphate N-acetylglucosaminephosphotransferase activity"/>
    <property type="evidence" value="ECO:0007669"/>
    <property type="project" value="UniProtKB-EC"/>
</dbReference>
<dbReference type="EMBL" id="LNYN01000042">
    <property type="protein sequence ID" value="KTD30733.1"/>
    <property type="molecule type" value="Genomic_DNA"/>
</dbReference>
<comment type="cofactor">
    <cofactor evidence="7">
        <name>Mg(2+)</name>
        <dbReference type="ChEBI" id="CHEBI:18420"/>
    </cofactor>
</comment>
<feature type="transmembrane region" description="Helical" evidence="8">
    <location>
        <begin position="122"/>
        <end position="145"/>
    </location>
</feature>
<feature type="transmembrane region" description="Helical" evidence="8">
    <location>
        <begin position="74"/>
        <end position="92"/>
    </location>
</feature>
<dbReference type="AlphaFoldDB" id="A0A378JXR7"/>
<evidence type="ECO:0000256" key="8">
    <source>
        <dbReference type="SAM" id="Phobius"/>
    </source>
</evidence>
<name>A0A378JXR7_9GAMM</name>
<proteinExistence type="predicted"/>
<keyword evidence="6 8" id="KW-0472">Membrane</keyword>
<dbReference type="PANTHER" id="PTHR22926:SF3">
    <property type="entry name" value="UNDECAPRENYL-PHOSPHATE ALPHA-N-ACETYLGLUCOSAMINYL 1-PHOSPHATE TRANSFERASE"/>
    <property type="match status" value="1"/>
</dbReference>
<evidence type="ECO:0000313" key="10">
    <source>
        <dbReference type="EMBL" id="STX63443.1"/>
    </source>
</evidence>
<feature type="transmembrane region" description="Helical" evidence="8">
    <location>
        <begin position="44"/>
        <end position="62"/>
    </location>
</feature>
<feature type="transmembrane region" description="Helical" evidence="8">
    <location>
        <begin position="234"/>
        <end position="253"/>
    </location>
</feature>
<dbReference type="PANTHER" id="PTHR22926">
    <property type="entry name" value="PHOSPHO-N-ACETYLMURAMOYL-PENTAPEPTIDE-TRANSFERASE"/>
    <property type="match status" value="1"/>
</dbReference>
<feature type="transmembrane region" description="Helical" evidence="8">
    <location>
        <begin position="157"/>
        <end position="175"/>
    </location>
</feature>
<dbReference type="CDD" id="cd06854">
    <property type="entry name" value="GT_WbpL_WbcO_like"/>
    <property type="match status" value="1"/>
</dbReference>
<dbReference type="Proteomes" id="UP000254040">
    <property type="component" value="Unassembled WGS sequence"/>
</dbReference>
<keyword evidence="11" id="KW-1185">Reference proteome</keyword>
<reference evidence="9 11" key="1">
    <citation type="submission" date="2015-11" db="EMBL/GenBank/DDBJ databases">
        <title>Genomic analysis of 38 Legionella species identifies large and diverse effector repertoires.</title>
        <authorList>
            <person name="Burstein D."/>
            <person name="Amaro F."/>
            <person name="Zusman T."/>
            <person name="Lifshitz Z."/>
            <person name="Cohen O."/>
            <person name="Gilbert J.A."/>
            <person name="Pupko T."/>
            <person name="Shuman H.A."/>
            <person name="Segal G."/>
        </authorList>
    </citation>
    <scope>NUCLEOTIDE SEQUENCE [LARGE SCALE GENOMIC DNA]</scope>
    <source>
        <strain evidence="9 11">ATCC 43877</strain>
    </source>
</reference>
<keyword evidence="4 8" id="KW-0812">Transmembrane</keyword>
<dbReference type="InterPro" id="IPR000715">
    <property type="entry name" value="Glycosyl_transferase_4"/>
</dbReference>